<dbReference type="Gene3D" id="3.40.50.2300">
    <property type="match status" value="2"/>
</dbReference>
<keyword evidence="4" id="KW-0804">Transcription</keyword>
<dbReference type="InterPro" id="IPR000524">
    <property type="entry name" value="Tscrpt_reg_HTH_GntR"/>
</dbReference>
<comment type="caution">
    <text evidence="6">The sequence shown here is derived from an EMBL/GenBank/DDBJ whole genome shotgun (WGS) entry which is preliminary data.</text>
</comment>
<dbReference type="PROSITE" id="PS50949">
    <property type="entry name" value="HTH_GNTR"/>
    <property type="match status" value="1"/>
</dbReference>
<dbReference type="EMBL" id="JAGKSP010000003">
    <property type="protein sequence ID" value="MBP3962998.1"/>
    <property type="molecule type" value="Genomic_DNA"/>
</dbReference>
<dbReference type="SMART" id="SM00345">
    <property type="entry name" value="HTH_GNTR"/>
    <property type="match status" value="1"/>
</dbReference>
<dbReference type="RefSeq" id="WP_210657746.1">
    <property type="nucleotide sequence ID" value="NZ_JAGKSP010000003.1"/>
</dbReference>
<evidence type="ECO:0000256" key="2">
    <source>
        <dbReference type="ARBA" id="ARBA00023015"/>
    </source>
</evidence>
<dbReference type="Pfam" id="PF13377">
    <property type="entry name" value="Peripla_BP_3"/>
    <property type="match status" value="1"/>
</dbReference>
<gene>
    <name evidence="6" type="ORF">I8J30_09840</name>
</gene>
<dbReference type="InterPro" id="IPR036390">
    <property type="entry name" value="WH_DNA-bd_sf"/>
</dbReference>
<dbReference type="Proteomes" id="UP000673394">
    <property type="component" value="Unassembled WGS sequence"/>
</dbReference>
<dbReference type="Pfam" id="PF00392">
    <property type="entry name" value="GntR"/>
    <property type="match status" value="1"/>
</dbReference>
<evidence type="ECO:0000256" key="3">
    <source>
        <dbReference type="ARBA" id="ARBA00023125"/>
    </source>
</evidence>
<feature type="domain" description="HTH gntR-type" evidence="5">
    <location>
        <begin position="8"/>
        <end position="76"/>
    </location>
</feature>
<accession>A0ABS5CD08</accession>
<evidence type="ECO:0000256" key="1">
    <source>
        <dbReference type="ARBA" id="ARBA00022491"/>
    </source>
</evidence>
<evidence type="ECO:0000256" key="4">
    <source>
        <dbReference type="ARBA" id="ARBA00023163"/>
    </source>
</evidence>
<proteinExistence type="predicted"/>
<organism evidence="6 7">
    <name type="scientific">Paenibacillus lignilyticus</name>
    <dbReference type="NCBI Taxonomy" id="1172615"/>
    <lineage>
        <taxon>Bacteria</taxon>
        <taxon>Bacillati</taxon>
        <taxon>Bacillota</taxon>
        <taxon>Bacilli</taxon>
        <taxon>Bacillales</taxon>
        <taxon>Paenibacillaceae</taxon>
        <taxon>Paenibacillus</taxon>
    </lineage>
</organism>
<reference evidence="6 7" key="1">
    <citation type="submission" date="2021-04" db="EMBL/GenBank/DDBJ databases">
        <title>Paenibacillus sp. DLE-14 whole genome sequence.</title>
        <authorList>
            <person name="Ham Y.J."/>
        </authorList>
    </citation>
    <scope>NUCLEOTIDE SEQUENCE [LARGE SCALE GENOMIC DNA]</scope>
    <source>
        <strain evidence="6 7">DLE-14</strain>
    </source>
</reference>
<keyword evidence="2" id="KW-0805">Transcription regulation</keyword>
<protein>
    <submittedName>
        <fullName evidence="6">GntR family transcriptional regulator</fullName>
    </submittedName>
</protein>
<dbReference type="CDD" id="cd07377">
    <property type="entry name" value="WHTH_GntR"/>
    <property type="match status" value="1"/>
</dbReference>
<dbReference type="InterPro" id="IPR046335">
    <property type="entry name" value="LacI/GalR-like_sensor"/>
</dbReference>
<dbReference type="PANTHER" id="PTHR30146:SF95">
    <property type="entry name" value="RIBOSE OPERON REPRESSOR"/>
    <property type="match status" value="1"/>
</dbReference>
<evidence type="ECO:0000313" key="6">
    <source>
        <dbReference type="EMBL" id="MBP3962998.1"/>
    </source>
</evidence>
<name>A0ABS5CD08_9BACL</name>
<dbReference type="PANTHER" id="PTHR30146">
    <property type="entry name" value="LACI-RELATED TRANSCRIPTIONAL REPRESSOR"/>
    <property type="match status" value="1"/>
</dbReference>
<evidence type="ECO:0000259" key="5">
    <source>
        <dbReference type="PROSITE" id="PS50949"/>
    </source>
</evidence>
<keyword evidence="1" id="KW-0678">Repressor</keyword>
<keyword evidence="7" id="KW-1185">Reference proteome</keyword>
<dbReference type="InterPro" id="IPR028082">
    <property type="entry name" value="Peripla_BP_I"/>
</dbReference>
<evidence type="ECO:0000313" key="7">
    <source>
        <dbReference type="Proteomes" id="UP000673394"/>
    </source>
</evidence>
<sequence length="374" mass="42023">MTNNVQHLSLYEQIKHHLISEIELAHLLPHDKLPSESELTKQFSVSRITVKKAMSDLVELGIVYRIQGKGTYVAVQGKGAVAVEPPIQPQRAPAVALLLPFINNQHNALLINGVESMLSEAGYSLLLCNTENSIQKEERVIREMVERHVAGMIVYPVDGESYNREILHLTLKSFPLVVMDRYLRGIDTNCVCPDNFRGAQEGVNHLISLGHRHIGFLSTTINGTSSIEDRLLGYEKALAEHHIPIDRRYRYVDIELGEPKPIKAKIRDFLSRHPELTAIFAINPGLGLQVIKVASEMGIRVPDDLSLIFFDDFELSEFYSVRPTFISQEENMLGKEAAKLLVSIMENPDQGTKKLFFPPKLIIRESTTKPGSRG</sequence>
<dbReference type="PRINTS" id="PR00035">
    <property type="entry name" value="HTHGNTR"/>
</dbReference>
<keyword evidence="3" id="KW-0238">DNA-binding</keyword>
<dbReference type="SUPFAM" id="SSF46785">
    <property type="entry name" value="Winged helix' DNA-binding domain"/>
    <property type="match status" value="1"/>
</dbReference>
<dbReference type="InterPro" id="IPR036388">
    <property type="entry name" value="WH-like_DNA-bd_sf"/>
</dbReference>
<dbReference type="CDD" id="cd06267">
    <property type="entry name" value="PBP1_LacI_sugar_binding-like"/>
    <property type="match status" value="1"/>
</dbReference>
<dbReference type="SUPFAM" id="SSF53822">
    <property type="entry name" value="Periplasmic binding protein-like I"/>
    <property type="match status" value="1"/>
</dbReference>
<dbReference type="Gene3D" id="1.10.10.10">
    <property type="entry name" value="Winged helix-like DNA-binding domain superfamily/Winged helix DNA-binding domain"/>
    <property type="match status" value="1"/>
</dbReference>